<proteinExistence type="predicted"/>
<feature type="compositionally biased region" description="Polar residues" evidence="1">
    <location>
        <begin position="9"/>
        <end position="19"/>
    </location>
</feature>
<evidence type="ECO:0000313" key="3">
    <source>
        <dbReference type="Proteomes" id="UP001159641"/>
    </source>
</evidence>
<dbReference type="Proteomes" id="UP001159641">
    <property type="component" value="Unassembled WGS sequence"/>
</dbReference>
<evidence type="ECO:0000256" key="1">
    <source>
        <dbReference type="SAM" id="MobiDB-lite"/>
    </source>
</evidence>
<accession>A0AB34GZZ2</accession>
<feature type="region of interest" description="Disordered" evidence="1">
    <location>
        <begin position="65"/>
        <end position="103"/>
    </location>
</feature>
<feature type="region of interest" description="Disordered" evidence="1">
    <location>
        <begin position="1"/>
        <end position="50"/>
    </location>
</feature>
<keyword evidence="3" id="KW-1185">Reference proteome</keyword>
<sequence>MSKPRLRQSETALSFSSDCPTAGLPEPAQLPPAASRETELAPPRHPPPHFRSCALGLWRTALSGRHGRFPLTPSDANAKAVREKATSSPPLQKDFAGNSASSK</sequence>
<reference evidence="2 3" key="1">
    <citation type="submission" date="2022-11" db="EMBL/GenBank/DDBJ databases">
        <title>Whole genome sequence of Eschrichtius robustus ER-17-0199.</title>
        <authorList>
            <person name="Bruniche-Olsen A."/>
            <person name="Black A.N."/>
            <person name="Fields C.J."/>
            <person name="Walden K."/>
            <person name="Dewoody J.A."/>
        </authorList>
    </citation>
    <scope>NUCLEOTIDE SEQUENCE [LARGE SCALE GENOMIC DNA]</scope>
    <source>
        <strain evidence="2">ER-17-0199</strain>
        <tissue evidence="2">Blubber</tissue>
    </source>
</reference>
<organism evidence="2 3">
    <name type="scientific">Eschrichtius robustus</name>
    <name type="common">California gray whale</name>
    <name type="synonym">Eschrichtius gibbosus</name>
    <dbReference type="NCBI Taxonomy" id="9764"/>
    <lineage>
        <taxon>Eukaryota</taxon>
        <taxon>Metazoa</taxon>
        <taxon>Chordata</taxon>
        <taxon>Craniata</taxon>
        <taxon>Vertebrata</taxon>
        <taxon>Euteleostomi</taxon>
        <taxon>Mammalia</taxon>
        <taxon>Eutheria</taxon>
        <taxon>Laurasiatheria</taxon>
        <taxon>Artiodactyla</taxon>
        <taxon>Whippomorpha</taxon>
        <taxon>Cetacea</taxon>
        <taxon>Mysticeti</taxon>
        <taxon>Eschrichtiidae</taxon>
        <taxon>Eschrichtius</taxon>
    </lineage>
</organism>
<dbReference type="AlphaFoldDB" id="A0AB34GZZ2"/>
<protein>
    <submittedName>
        <fullName evidence="2">Uncharacterized protein</fullName>
    </submittedName>
</protein>
<evidence type="ECO:0000313" key="2">
    <source>
        <dbReference type="EMBL" id="KAJ8784507.1"/>
    </source>
</evidence>
<gene>
    <name evidence="2" type="ORF">J1605_008159</name>
</gene>
<name>A0AB34GZZ2_ESCRO</name>
<comment type="caution">
    <text evidence="2">The sequence shown here is derived from an EMBL/GenBank/DDBJ whole genome shotgun (WGS) entry which is preliminary data.</text>
</comment>
<dbReference type="EMBL" id="JAIQCJ010002046">
    <property type="protein sequence ID" value="KAJ8784507.1"/>
    <property type="molecule type" value="Genomic_DNA"/>
</dbReference>